<dbReference type="InterPro" id="IPR050351">
    <property type="entry name" value="BphY/WalK/GraS-like"/>
</dbReference>
<keyword evidence="8" id="KW-1133">Transmembrane helix</keyword>
<evidence type="ECO:0000256" key="4">
    <source>
        <dbReference type="ARBA" id="ARBA00022741"/>
    </source>
</evidence>
<feature type="domain" description="Histidine kinase" evidence="9">
    <location>
        <begin position="229"/>
        <end position="452"/>
    </location>
</feature>
<dbReference type="SMART" id="SM00387">
    <property type="entry name" value="HATPase_c"/>
    <property type="match status" value="1"/>
</dbReference>
<dbReference type="Pfam" id="PF02518">
    <property type="entry name" value="HATPase_c"/>
    <property type="match status" value="1"/>
</dbReference>
<reference evidence="10 11" key="1">
    <citation type="submission" date="2021-05" db="EMBL/GenBank/DDBJ databases">
        <title>Comparative genomic studies on the polysaccharide-degrading batcterial strains of the Flammeovirga genus.</title>
        <authorList>
            <person name="Zewei F."/>
            <person name="Zheng Z."/>
            <person name="Yu L."/>
            <person name="Ruyue G."/>
            <person name="Yanhong M."/>
            <person name="Yuanyuan C."/>
            <person name="Jingyan G."/>
            <person name="Wenjun H."/>
        </authorList>
    </citation>
    <scope>NUCLEOTIDE SEQUENCE [LARGE SCALE GENOMIC DNA]</scope>
    <source>
        <strain evidence="10 11">YS10</strain>
    </source>
</reference>
<evidence type="ECO:0000256" key="3">
    <source>
        <dbReference type="ARBA" id="ARBA00022679"/>
    </source>
</evidence>
<accession>A0ABX8H287</accession>
<keyword evidence="4" id="KW-0547">Nucleotide-binding</keyword>
<name>A0ABX8H287_9BACT</name>
<dbReference type="PRINTS" id="PR00344">
    <property type="entry name" value="BCTRLSENSOR"/>
</dbReference>
<dbReference type="SUPFAM" id="SSF55874">
    <property type="entry name" value="ATPase domain of HSP90 chaperone/DNA topoisomerase II/histidine kinase"/>
    <property type="match status" value="1"/>
</dbReference>
<proteinExistence type="predicted"/>
<dbReference type="InterPro" id="IPR005467">
    <property type="entry name" value="His_kinase_dom"/>
</dbReference>
<keyword evidence="5" id="KW-0418">Kinase</keyword>
<organism evidence="10 11">
    <name type="scientific">Flammeovirga kamogawensis</name>
    <dbReference type="NCBI Taxonomy" id="373891"/>
    <lineage>
        <taxon>Bacteria</taxon>
        <taxon>Pseudomonadati</taxon>
        <taxon>Bacteroidota</taxon>
        <taxon>Cytophagia</taxon>
        <taxon>Cytophagales</taxon>
        <taxon>Flammeovirgaceae</taxon>
        <taxon>Flammeovirga</taxon>
    </lineage>
</organism>
<evidence type="ECO:0000256" key="2">
    <source>
        <dbReference type="ARBA" id="ARBA00012438"/>
    </source>
</evidence>
<keyword evidence="11" id="KW-1185">Reference proteome</keyword>
<dbReference type="InterPro" id="IPR036890">
    <property type="entry name" value="HATPase_C_sf"/>
</dbReference>
<gene>
    <name evidence="10" type="ORF">KM029_19075</name>
</gene>
<protein>
    <recommendedName>
        <fullName evidence="2">histidine kinase</fullName>
        <ecNumber evidence="2">2.7.13.3</ecNumber>
    </recommendedName>
</protein>
<keyword evidence="3" id="KW-0808">Transferase</keyword>
<comment type="catalytic activity">
    <reaction evidence="1">
        <text>ATP + protein L-histidine = ADP + protein N-phospho-L-histidine.</text>
        <dbReference type="EC" id="2.7.13.3"/>
    </reaction>
</comment>
<evidence type="ECO:0000313" key="10">
    <source>
        <dbReference type="EMBL" id="QWG09784.1"/>
    </source>
</evidence>
<evidence type="ECO:0000313" key="11">
    <source>
        <dbReference type="Proteomes" id="UP000682802"/>
    </source>
</evidence>
<evidence type="ECO:0000256" key="6">
    <source>
        <dbReference type="ARBA" id="ARBA00022840"/>
    </source>
</evidence>
<dbReference type="EC" id="2.7.13.3" evidence="2"/>
<dbReference type="PANTHER" id="PTHR42878:SF7">
    <property type="entry name" value="SENSOR HISTIDINE KINASE GLRK"/>
    <property type="match status" value="1"/>
</dbReference>
<dbReference type="Gene3D" id="3.30.565.10">
    <property type="entry name" value="Histidine kinase-like ATPase, C-terminal domain"/>
    <property type="match status" value="1"/>
</dbReference>
<dbReference type="PANTHER" id="PTHR42878">
    <property type="entry name" value="TWO-COMPONENT HISTIDINE KINASE"/>
    <property type="match status" value="1"/>
</dbReference>
<evidence type="ECO:0000256" key="7">
    <source>
        <dbReference type="ARBA" id="ARBA00023012"/>
    </source>
</evidence>
<dbReference type="Proteomes" id="UP000682802">
    <property type="component" value="Chromosome 2"/>
</dbReference>
<dbReference type="InterPro" id="IPR004358">
    <property type="entry name" value="Sig_transdc_His_kin-like_C"/>
</dbReference>
<keyword evidence="7" id="KW-0902">Two-component regulatory system</keyword>
<evidence type="ECO:0000256" key="1">
    <source>
        <dbReference type="ARBA" id="ARBA00000085"/>
    </source>
</evidence>
<evidence type="ECO:0000259" key="9">
    <source>
        <dbReference type="PROSITE" id="PS50109"/>
    </source>
</evidence>
<evidence type="ECO:0000256" key="5">
    <source>
        <dbReference type="ARBA" id="ARBA00022777"/>
    </source>
</evidence>
<dbReference type="EMBL" id="CP076129">
    <property type="protein sequence ID" value="QWG09784.1"/>
    <property type="molecule type" value="Genomic_DNA"/>
</dbReference>
<keyword evidence="8" id="KW-0812">Transmembrane</keyword>
<dbReference type="RefSeq" id="WP_144076450.1">
    <property type="nucleotide sequence ID" value="NZ_CP076129.1"/>
</dbReference>
<keyword evidence="8" id="KW-0472">Membrane</keyword>
<feature type="transmembrane region" description="Helical" evidence="8">
    <location>
        <begin position="12"/>
        <end position="28"/>
    </location>
</feature>
<dbReference type="InterPro" id="IPR003594">
    <property type="entry name" value="HATPase_dom"/>
</dbReference>
<evidence type="ECO:0000256" key="8">
    <source>
        <dbReference type="SAM" id="Phobius"/>
    </source>
</evidence>
<keyword evidence="6" id="KW-0067">ATP-binding</keyword>
<sequence length="452" mass="51878">MVYKQFRLQITLRVFLLLISSFVLSFFLQLEYWATSIFVFAGICYQVYLLLQKLNSITFEVKKFLDAINYDDFTQTFTVSRSGDIQDELNKSLQKSLTRFKELRADRETDLMFYKSIAQHIDAGLIAFNPEGKVIFSNLITKRIFSGIKSANIEDFKKVSPKLYEIFTDDSEEEIHHVSVPGRYDIQRLVVQKITIYVKGEVVRVFSMDRVQEEVEQAQIEAWEALIKVLTHEMMNAMAPIASLSNTVNNELNELKTEYETNGNVPSKEDLSDIQLAMNTIEQRANSMSALAEDFRVMAHLRDSEPQHIDSIALCKEYIEGIQQECDDKNIKIVFEATQDVLMITADPIQIRTVIDCLCRNSIEELSDTENAKITIRCNQDDHNGRPIIQVIDNGSGIDLDALDRIFVPFFTTKKEHTGIGLSLSQQIMRRNNGRLTIKKESDQGAEFALRF</sequence>
<dbReference type="PROSITE" id="PS50109">
    <property type="entry name" value="HIS_KIN"/>
    <property type="match status" value="1"/>
</dbReference>